<evidence type="ECO:0000313" key="2">
    <source>
        <dbReference type="EMBL" id="MDI5834335.1"/>
    </source>
</evidence>
<gene>
    <name evidence="2" type="ORF">ODY93_22410</name>
</gene>
<evidence type="ECO:0000256" key="1">
    <source>
        <dbReference type="SAM" id="MobiDB-lite"/>
    </source>
</evidence>
<accession>A0ABT6UIP2</accession>
<dbReference type="Proteomes" id="UP001159075">
    <property type="component" value="Unassembled WGS sequence"/>
</dbReference>
<evidence type="ECO:0000313" key="3">
    <source>
        <dbReference type="Proteomes" id="UP001159075"/>
    </source>
</evidence>
<dbReference type="RefSeq" id="WP_264889643.1">
    <property type="nucleotide sequence ID" value="NZ_AP026737.1"/>
</dbReference>
<reference evidence="2 3" key="1">
    <citation type="submission" date="2022-09" db="EMBL/GenBank/DDBJ databases">
        <title>The outer-membrane cytochrome OmcA is essential for infection of Shewanella oneidensis by a zebrafish-associated bacteriophage.</title>
        <authorList>
            <person name="Grenfell A.W."/>
            <person name="Intile P."/>
            <person name="Mcfarlane J."/>
            <person name="Leung D."/>
            <person name="Abdalla K."/>
            <person name="Wold M."/>
            <person name="Kees E."/>
            <person name="Gralnick J."/>
        </authorList>
    </citation>
    <scope>NUCLEOTIDE SEQUENCE [LARGE SCALE GENOMIC DNA]</scope>
    <source>
        <strain evidence="2 3">NF-5</strain>
    </source>
</reference>
<proteinExistence type="predicted"/>
<name>A0ABT6UIP2_9GAMM</name>
<feature type="region of interest" description="Disordered" evidence="1">
    <location>
        <begin position="1"/>
        <end position="23"/>
    </location>
</feature>
<dbReference type="EMBL" id="JAOTLW010000047">
    <property type="protein sequence ID" value="MDI5834335.1"/>
    <property type="molecule type" value="Genomic_DNA"/>
</dbReference>
<protein>
    <submittedName>
        <fullName evidence="2">Uncharacterized protein</fullName>
    </submittedName>
</protein>
<organism evidence="2 3">
    <name type="scientific">Shewanella xiamenensis</name>
    <dbReference type="NCBI Taxonomy" id="332186"/>
    <lineage>
        <taxon>Bacteria</taxon>
        <taxon>Pseudomonadati</taxon>
        <taxon>Pseudomonadota</taxon>
        <taxon>Gammaproteobacteria</taxon>
        <taxon>Alteromonadales</taxon>
        <taxon>Shewanellaceae</taxon>
        <taxon>Shewanella</taxon>
    </lineage>
</organism>
<comment type="caution">
    <text evidence="2">The sequence shown here is derived from an EMBL/GenBank/DDBJ whole genome shotgun (WGS) entry which is preliminary data.</text>
</comment>
<sequence>MESSKQNNHGGARPGAGRKTKYEKTVVMRVPEKYQDAIKALIAYLDSTAELNRHYQPAESDKVYLRSLNDHKQHVSFKVTPF</sequence>
<keyword evidence="3" id="KW-1185">Reference proteome</keyword>